<dbReference type="SUPFAM" id="SSF51351">
    <property type="entry name" value="Triosephosphate isomerase (TIM)"/>
    <property type="match status" value="1"/>
</dbReference>
<dbReference type="CDD" id="cd00311">
    <property type="entry name" value="TIM"/>
    <property type="match status" value="1"/>
</dbReference>
<comment type="catalytic activity">
    <reaction evidence="4">
        <text>D-glyceraldehyde 3-phosphate = dihydroxyacetone phosphate</text>
        <dbReference type="Rhea" id="RHEA:18585"/>
        <dbReference type="ChEBI" id="CHEBI:57642"/>
        <dbReference type="ChEBI" id="CHEBI:59776"/>
        <dbReference type="EC" id="5.3.1.1"/>
    </reaction>
</comment>
<organism evidence="5 6">
    <name type="scientific">Candidatus Ichthyocystis hellenicum</name>
    <dbReference type="NCBI Taxonomy" id="1561003"/>
    <lineage>
        <taxon>Bacteria</taxon>
        <taxon>Pseudomonadati</taxon>
        <taxon>Pseudomonadota</taxon>
        <taxon>Betaproteobacteria</taxon>
        <taxon>Burkholderiales</taxon>
        <taxon>Candidatus Ichthyocystis</taxon>
    </lineage>
</organism>
<comment type="similarity">
    <text evidence="2 4">Belongs to the triosephosphate isomerase family.</text>
</comment>
<reference evidence="6" key="1">
    <citation type="submission" date="2015-11" db="EMBL/GenBank/DDBJ databases">
        <authorList>
            <person name="Seth-Smith H.M.B."/>
        </authorList>
    </citation>
    <scope>NUCLEOTIDE SEQUENCE [LARGE SCALE GENOMIC DNA]</scope>
    <source>
        <strain evidence="6">2013Ark11</strain>
    </source>
</reference>
<comment type="subunit">
    <text evidence="4">Homodimer.</text>
</comment>
<dbReference type="InterPro" id="IPR035990">
    <property type="entry name" value="TIM_sf"/>
</dbReference>
<dbReference type="InterPro" id="IPR020861">
    <property type="entry name" value="Triosephosphate_isomerase_AS"/>
</dbReference>
<dbReference type="STRING" id="1561003.Ark11_1020"/>
<dbReference type="PANTHER" id="PTHR21139:SF42">
    <property type="entry name" value="TRIOSEPHOSPHATE ISOMERASE"/>
    <property type="match status" value="1"/>
</dbReference>
<gene>
    <name evidence="5" type="primary">tpiA</name>
    <name evidence="5" type="ORF">Ark11_1020</name>
</gene>
<keyword evidence="6" id="KW-1185">Reference proteome</keyword>
<dbReference type="PANTHER" id="PTHR21139">
    <property type="entry name" value="TRIOSEPHOSPHATE ISOMERASE"/>
    <property type="match status" value="1"/>
</dbReference>
<dbReference type="RefSeq" id="WP_092490535.1">
    <property type="nucleotide sequence ID" value="NZ_LN906597.1"/>
</dbReference>
<dbReference type="GO" id="GO:0006094">
    <property type="term" value="P:gluconeogenesis"/>
    <property type="evidence" value="ECO:0007669"/>
    <property type="project" value="UniProtKB-UniPathway"/>
</dbReference>
<dbReference type="EMBL" id="LN906597">
    <property type="protein sequence ID" value="CUT17839.1"/>
    <property type="molecule type" value="Genomic_DNA"/>
</dbReference>
<evidence type="ECO:0000256" key="2">
    <source>
        <dbReference type="ARBA" id="ARBA00007422"/>
    </source>
</evidence>
<comment type="pathway">
    <text evidence="1">Carbohydrate metabolism; erythritol degradation.</text>
</comment>
<dbReference type="EC" id="5.3.1.1" evidence="4"/>
<dbReference type="GO" id="GO:0005829">
    <property type="term" value="C:cytosol"/>
    <property type="evidence" value="ECO:0007669"/>
    <property type="project" value="TreeGrafter"/>
</dbReference>
<comment type="subcellular location">
    <subcellularLocation>
        <location evidence="4">Cytoplasm</location>
    </subcellularLocation>
</comment>
<evidence type="ECO:0000256" key="1">
    <source>
        <dbReference type="ARBA" id="ARBA00004939"/>
    </source>
</evidence>
<dbReference type="OrthoDB" id="9809429at2"/>
<keyword evidence="4" id="KW-0324">Glycolysis</keyword>
<dbReference type="GO" id="GO:0019563">
    <property type="term" value="P:glycerol catabolic process"/>
    <property type="evidence" value="ECO:0007669"/>
    <property type="project" value="TreeGrafter"/>
</dbReference>
<proteinExistence type="inferred from homology"/>
<dbReference type="UniPathway" id="UPA00138"/>
<name>A0A0S4M4A6_9BURK</name>
<dbReference type="PATRIC" id="fig|1561003.3.peg.1044"/>
<comment type="pathway">
    <text evidence="4">Carbohydrate biosynthesis; gluconeogenesis.</text>
</comment>
<dbReference type="PROSITE" id="PS51440">
    <property type="entry name" value="TIM_2"/>
    <property type="match status" value="1"/>
</dbReference>
<dbReference type="NCBIfam" id="TIGR00419">
    <property type="entry name" value="tim"/>
    <property type="match status" value="1"/>
</dbReference>
<accession>A0A0S4M4A6</accession>
<dbReference type="InterPro" id="IPR000652">
    <property type="entry name" value="Triosephosphate_isomerase"/>
</dbReference>
<dbReference type="Gene3D" id="3.20.20.70">
    <property type="entry name" value="Aldolase class I"/>
    <property type="match status" value="1"/>
</dbReference>
<keyword evidence="4" id="KW-0312">Gluconeogenesis</keyword>
<dbReference type="GO" id="GO:0004807">
    <property type="term" value="F:triose-phosphate isomerase activity"/>
    <property type="evidence" value="ECO:0007669"/>
    <property type="project" value="UniProtKB-UniRule"/>
</dbReference>
<dbReference type="Pfam" id="PF00121">
    <property type="entry name" value="TIM"/>
    <property type="match status" value="1"/>
</dbReference>
<keyword evidence="3 4" id="KW-0413">Isomerase</keyword>
<evidence type="ECO:0000313" key="5">
    <source>
        <dbReference type="EMBL" id="CUT17839.1"/>
    </source>
</evidence>
<dbReference type="PROSITE" id="PS00171">
    <property type="entry name" value="TIM_1"/>
    <property type="match status" value="1"/>
</dbReference>
<dbReference type="UniPathway" id="UPA00109">
    <property type="reaction ID" value="UER00189"/>
</dbReference>
<keyword evidence="4" id="KW-0963">Cytoplasm</keyword>
<dbReference type="Proteomes" id="UP000198651">
    <property type="component" value="Chromosome I"/>
</dbReference>
<dbReference type="InterPro" id="IPR013785">
    <property type="entry name" value="Aldolase_TIM"/>
</dbReference>
<protein>
    <recommendedName>
        <fullName evidence="4">Triosephosphate isomerase</fullName>
        <ecNumber evidence="4">5.3.1.1</ecNumber>
    </recommendedName>
</protein>
<evidence type="ECO:0000256" key="4">
    <source>
        <dbReference type="RuleBase" id="RU363013"/>
    </source>
</evidence>
<sequence>MRKKYVVANWKMNGHQMFVRDWISSWNKILPSLSRVRAVLCPPYVHIKSLMENLNGNVSLGAQTVSSYDQGSFTGDISASMLTDLGCEYVIIGHSERRSYAREVADDFSLKINQSLMSDLTPFVCIGENAEQYQKNLTKSVLFSQIMDVFTNVDIYSLNRIVIAYEPIWAIGTGHIADPYEVTILFSDIRKFLLQTFGPYMESVSLIYGGSVSPRNVPEFLEHGVMEIDGFLVGSSSLEPADFVRICEIGEVAWTSS</sequence>
<dbReference type="AlphaFoldDB" id="A0A0S4M4A6"/>
<dbReference type="GO" id="GO:0046166">
    <property type="term" value="P:glyceraldehyde-3-phosphate biosynthetic process"/>
    <property type="evidence" value="ECO:0007669"/>
    <property type="project" value="TreeGrafter"/>
</dbReference>
<dbReference type="GO" id="GO:0006096">
    <property type="term" value="P:glycolytic process"/>
    <property type="evidence" value="ECO:0007669"/>
    <property type="project" value="UniProtKB-UniRule"/>
</dbReference>
<evidence type="ECO:0000256" key="3">
    <source>
        <dbReference type="ARBA" id="ARBA00023235"/>
    </source>
</evidence>
<evidence type="ECO:0000313" key="6">
    <source>
        <dbReference type="Proteomes" id="UP000198651"/>
    </source>
</evidence>
<comment type="pathway">
    <text evidence="4">Carbohydrate degradation; glycolysis; D-glyceraldehyde 3-phosphate from glycerone phosphate: step 1/1.</text>
</comment>